<evidence type="ECO:0000313" key="5">
    <source>
        <dbReference type="Proteomes" id="UP000813385"/>
    </source>
</evidence>
<sequence>MFSKSIALPIACLAAAATAETVRGVVVFSRHGDRTTKWYGSQQLTSLGAEQNFEVGTDYRGRYMSAGSDHQIRGISEDEYVRTQIFASAPDQAILMNTATSFLQGLYPPLVDLAPELATQTLNNGTNSTSPLDGYQYVLLHGINDNSPDTIWIKGDDSCPAYKTASKSFQKSDVFAARVDATRDFYAGFYDTLSPGVYNLKPENMTYANAYNIYDLINVARIHNESSAALNVSDEDLFQLRTLADSSEHGQNWNSSQPARSMGAETLSGAVLSKLNETVSSKGKLKFSLFAGSYDTFLSFFGLAGLLDVSDDFYGLPEYASTMAFELFSDSDGDDFPSDADLKIRWLFRNGTAGDLTAFPLFGTGEQTLSWSRFTSEIEKLAISDVSTWCERCSGFDNTDFCAAYAKDENVEGASEGANKAGSGGMSNAVAGVIGAIVALAVAGLVGAVAFLILRKRKTSVAQEKGSIRSGSTGGPATV</sequence>
<name>A0A8K0TTU5_9PEZI</name>
<evidence type="ECO:0000313" key="4">
    <source>
        <dbReference type="EMBL" id="KAH7374441.1"/>
    </source>
</evidence>
<dbReference type="SUPFAM" id="SSF53254">
    <property type="entry name" value="Phosphoglycerate mutase-like"/>
    <property type="match status" value="1"/>
</dbReference>
<dbReference type="InterPro" id="IPR000560">
    <property type="entry name" value="His_Pase_clade-2"/>
</dbReference>
<keyword evidence="2" id="KW-0472">Membrane</keyword>
<proteinExistence type="inferred from homology"/>
<dbReference type="Gene3D" id="3.40.50.1240">
    <property type="entry name" value="Phosphoglycerate mutase-like"/>
    <property type="match status" value="1"/>
</dbReference>
<gene>
    <name evidence="4" type="ORF">B0T11DRAFT_422</name>
</gene>
<comment type="caution">
    <text evidence="4">The sequence shown here is derived from an EMBL/GenBank/DDBJ whole genome shotgun (WGS) entry which is preliminary data.</text>
</comment>
<dbReference type="CDD" id="cd12087">
    <property type="entry name" value="TM_EGFR-like"/>
    <property type="match status" value="1"/>
</dbReference>
<evidence type="ECO:0000256" key="3">
    <source>
        <dbReference type="SAM" id="SignalP"/>
    </source>
</evidence>
<feature type="chain" id="PRO_5035450185" evidence="3">
    <location>
        <begin position="25"/>
        <end position="479"/>
    </location>
</feature>
<evidence type="ECO:0000256" key="1">
    <source>
        <dbReference type="ARBA" id="ARBA00005375"/>
    </source>
</evidence>
<dbReference type="EMBL" id="JAGPXD010000001">
    <property type="protein sequence ID" value="KAH7374441.1"/>
    <property type="molecule type" value="Genomic_DNA"/>
</dbReference>
<keyword evidence="2" id="KW-1133">Transmembrane helix</keyword>
<feature type="signal peptide" evidence="3">
    <location>
        <begin position="1"/>
        <end position="24"/>
    </location>
</feature>
<dbReference type="Pfam" id="PF00328">
    <property type="entry name" value="His_Phos_2"/>
    <property type="match status" value="1"/>
</dbReference>
<reference evidence="4" key="1">
    <citation type="journal article" date="2021" name="Nat. Commun.">
        <title>Genetic determinants of endophytism in the Arabidopsis root mycobiome.</title>
        <authorList>
            <person name="Mesny F."/>
            <person name="Miyauchi S."/>
            <person name="Thiergart T."/>
            <person name="Pickel B."/>
            <person name="Atanasova L."/>
            <person name="Karlsson M."/>
            <person name="Huettel B."/>
            <person name="Barry K.W."/>
            <person name="Haridas S."/>
            <person name="Chen C."/>
            <person name="Bauer D."/>
            <person name="Andreopoulos W."/>
            <person name="Pangilinan J."/>
            <person name="LaButti K."/>
            <person name="Riley R."/>
            <person name="Lipzen A."/>
            <person name="Clum A."/>
            <person name="Drula E."/>
            <person name="Henrissat B."/>
            <person name="Kohler A."/>
            <person name="Grigoriev I.V."/>
            <person name="Martin F.M."/>
            <person name="Hacquard S."/>
        </authorList>
    </citation>
    <scope>NUCLEOTIDE SEQUENCE</scope>
    <source>
        <strain evidence="4">MPI-CAGE-AT-0016</strain>
    </source>
</reference>
<keyword evidence="5" id="KW-1185">Reference proteome</keyword>
<protein>
    <submittedName>
        <fullName evidence="4">Histidine phosphatase superfamily</fullName>
    </submittedName>
</protein>
<accession>A0A8K0TTU5</accession>
<evidence type="ECO:0000256" key="2">
    <source>
        <dbReference type="SAM" id="Phobius"/>
    </source>
</evidence>
<dbReference type="PANTHER" id="PTHR11567">
    <property type="entry name" value="ACID PHOSPHATASE-RELATED"/>
    <property type="match status" value="1"/>
</dbReference>
<dbReference type="InterPro" id="IPR050645">
    <property type="entry name" value="Histidine_acid_phosphatase"/>
</dbReference>
<dbReference type="InterPro" id="IPR029033">
    <property type="entry name" value="His_PPase_superfam"/>
</dbReference>
<comment type="similarity">
    <text evidence="1">Belongs to the histidine acid phosphatase family.</text>
</comment>
<organism evidence="4 5">
    <name type="scientific">Plectosphaerella cucumerina</name>
    <dbReference type="NCBI Taxonomy" id="40658"/>
    <lineage>
        <taxon>Eukaryota</taxon>
        <taxon>Fungi</taxon>
        <taxon>Dikarya</taxon>
        <taxon>Ascomycota</taxon>
        <taxon>Pezizomycotina</taxon>
        <taxon>Sordariomycetes</taxon>
        <taxon>Hypocreomycetidae</taxon>
        <taxon>Glomerellales</taxon>
        <taxon>Plectosphaerellaceae</taxon>
        <taxon>Plectosphaerella</taxon>
    </lineage>
</organism>
<dbReference type="CDD" id="cd07061">
    <property type="entry name" value="HP_HAP_like"/>
    <property type="match status" value="1"/>
</dbReference>
<dbReference type="PANTHER" id="PTHR11567:SF142">
    <property type="entry name" value="PHOSPHOGLYCERATE MUTASE-LIKE PROTEIN"/>
    <property type="match status" value="1"/>
</dbReference>
<dbReference type="GO" id="GO:0016791">
    <property type="term" value="F:phosphatase activity"/>
    <property type="evidence" value="ECO:0007669"/>
    <property type="project" value="TreeGrafter"/>
</dbReference>
<feature type="transmembrane region" description="Helical" evidence="2">
    <location>
        <begin position="429"/>
        <end position="454"/>
    </location>
</feature>
<dbReference type="Proteomes" id="UP000813385">
    <property type="component" value="Unassembled WGS sequence"/>
</dbReference>
<dbReference type="OrthoDB" id="258392at2759"/>
<keyword evidence="2" id="KW-0812">Transmembrane</keyword>
<dbReference type="AlphaFoldDB" id="A0A8K0TTU5"/>
<keyword evidence="3" id="KW-0732">Signal</keyword>